<gene>
    <name evidence="2" type="ORF">HMPREF1541_07931</name>
</gene>
<dbReference type="InterPro" id="IPR001680">
    <property type="entry name" value="WD40_rpt"/>
</dbReference>
<dbReference type="InterPro" id="IPR036322">
    <property type="entry name" value="WD40_repeat_dom_sf"/>
</dbReference>
<reference evidence="2 3" key="1">
    <citation type="submission" date="2013-03" db="EMBL/GenBank/DDBJ databases">
        <title>The Genome Sequence of Phialophora europaea CBS 101466.</title>
        <authorList>
            <consortium name="The Broad Institute Genomics Platform"/>
            <person name="Cuomo C."/>
            <person name="de Hoog S."/>
            <person name="Gorbushina A."/>
            <person name="Walker B."/>
            <person name="Young S.K."/>
            <person name="Zeng Q."/>
            <person name="Gargeya S."/>
            <person name="Fitzgerald M."/>
            <person name="Haas B."/>
            <person name="Abouelleil A."/>
            <person name="Allen A.W."/>
            <person name="Alvarado L."/>
            <person name="Arachchi H.M."/>
            <person name="Berlin A.M."/>
            <person name="Chapman S.B."/>
            <person name="Gainer-Dewar J."/>
            <person name="Goldberg J."/>
            <person name="Griggs A."/>
            <person name="Gujja S."/>
            <person name="Hansen M."/>
            <person name="Howarth C."/>
            <person name="Imamovic A."/>
            <person name="Ireland A."/>
            <person name="Larimer J."/>
            <person name="McCowan C."/>
            <person name="Murphy C."/>
            <person name="Pearson M."/>
            <person name="Poon T.W."/>
            <person name="Priest M."/>
            <person name="Roberts A."/>
            <person name="Saif S."/>
            <person name="Shea T."/>
            <person name="Sisk P."/>
            <person name="Sykes S."/>
            <person name="Wortman J."/>
            <person name="Nusbaum C."/>
            <person name="Birren B."/>
        </authorList>
    </citation>
    <scope>NUCLEOTIDE SEQUENCE [LARGE SCALE GENOMIC DNA]</scope>
    <source>
        <strain evidence="2 3">CBS 101466</strain>
    </source>
</reference>
<sequence>MTGANSPRFIVARYLQSQGYQQTLETFITETDLSPGAATTNPGDWDLEEIIKEKSLFDQNLNFEKDSAATRTGWSEPCPQHPSQPEGANLANGLAVTADPKSGSIIASFVNNTVGFWDTARPVVPTLGILSAGRNILSLAATEQFLLTSQMDGSVSIHDIGTFRTLATIKAHSSYAVQVVPTWDNGNLLVATAGWDKKISIHYPQIRDQPRDAEAAPSAITFPATFTTLSAPHNVQSLIFARHPDTSALYLIYTARDSIYLHYVLLTPNPATNDSHEATSTPYTATPAGRQSLAPQQHATWTSFTPSWIEACPTDPTLLAIATSHTPSMKLILARLLFPSATSTSTSNTSSLHPQTGTQDELAIKLVCTTSAPQNDYSTPRCAWRPDGSGVWVSGDDGVVRGVDAETGKVVVSLKPRKENGRGEGLLGHDPGSKIRALWAGVIGDEDVDDEGQGQGQGQGQGRREVLISAGFDRKVLIWEVGVGDGDGGEEQEG</sequence>
<dbReference type="Proteomes" id="UP000030752">
    <property type="component" value="Unassembled WGS sequence"/>
</dbReference>
<dbReference type="STRING" id="1220924.W2RMJ8"/>
<keyword evidence="3" id="KW-1185">Reference proteome</keyword>
<dbReference type="VEuPathDB" id="FungiDB:HMPREF1541_07931"/>
<dbReference type="InParanoid" id="W2RMJ8"/>
<dbReference type="Gene3D" id="2.130.10.10">
    <property type="entry name" value="YVTN repeat-like/Quinoprotein amine dehydrogenase"/>
    <property type="match status" value="1"/>
</dbReference>
<dbReference type="PROSITE" id="PS50896">
    <property type="entry name" value="LISH"/>
    <property type="match status" value="1"/>
</dbReference>
<feature type="region of interest" description="Disordered" evidence="1">
    <location>
        <begin position="446"/>
        <end position="465"/>
    </location>
</feature>
<evidence type="ECO:0000256" key="1">
    <source>
        <dbReference type="SAM" id="MobiDB-lite"/>
    </source>
</evidence>
<dbReference type="OrthoDB" id="1932312at2759"/>
<dbReference type="HOGENOM" id="CLU_048446_0_0_1"/>
<name>W2RMJ8_CYPE1</name>
<dbReference type="SUPFAM" id="SSF50978">
    <property type="entry name" value="WD40 repeat-like"/>
    <property type="match status" value="1"/>
</dbReference>
<dbReference type="InterPro" id="IPR006594">
    <property type="entry name" value="LisH"/>
</dbReference>
<dbReference type="AlphaFoldDB" id="W2RMJ8"/>
<accession>W2RMJ8</accession>
<dbReference type="eggNOG" id="ENOG502S696">
    <property type="taxonomic scope" value="Eukaryota"/>
</dbReference>
<dbReference type="GeneID" id="19975270"/>
<dbReference type="EMBL" id="KB822724">
    <property type="protein sequence ID" value="ETN36944.1"/>
    <property type="molecule type" value="Genomic_DNA"/>
</dbReference>
<organism evidence="2 3">
    <name type="scientific">Cyphellophora europaea (strain CBS 101466)</name>
    <name type="common">Phialophora europaea</name>
    <dbReference type="NCBI Taxonomy" id="1220924"/>
    <lineage>
        <taxon>Eukaryota</taxon>
        <taxon>Fungi</taxon>
        <taxon>Dikarya</taxon>
        <taxon>Ascomycota</taxon>
        <taxon>Pezizomycotina</taxon>
        <taxon>Eurotiomycetes</taxon>
        <taxon>Chaetothyriomycetidae</taxon>
        <taxon>Chaetothyriales</taxon>
        <taxon>Cyphellophoraceae</taxon>
        <taxon>Cyphellophora</taxon>
    </lineage>
</organism>
<evidence type="ECO:0000313" key="2">
    <source>
        <dbReference type="EMBL" id="ETN36944.1"/>
    </source>
</evidence>
<evidence type="ECO:0000313" key="3">
    <source>
        <dbReference type="Proteomes" id="UP000030752"/>
    </source>
</evidence>
<protein>
    <submittedName>
        <fullName evidence="2">Uncharacterized protein</fullName>
    </submittedName>
</protein>
<proteinExistence type="predicted"/>
<dbReference type="InterPro" id="IPR015943">
    <property type="entry name" value="WD40/YVTN_repeat-like_dom_sf"/>
</dbReference>
<dbReference type="Pfam" id="PF00400">
    <property type="entry name" value="WD40"/>
    <property type="match status" value="1"/>
</dbReference>
<dbReference type="RefSeq" id="XP_008720476.1">
    <property type="nucleotide sequence ID" value="XM_008722254.1"/>
</dbReference>